<evidence type="ECO:0000256" key="2">
    <source>
        <dbReference type="ARBA" id="ARBA00022630"/>
    </source>
</evidence>
<accession>A0A7R9M938</accession>
<dbReference type="InterPro" id="IPR020946">
    <property type="entry name" value="Flavin_mOase-like"/>
</dbReference>
<evidence type="ECO:0000256" key="3">
    <source>
        <dbReference type="ARBA" id="ARBA00022827"/>
    </source>
</evidence>
<keyword evidence="3" id="KW-0274">FAD</keyword>
<evidence type="ECO:0000256" key="4">
    <source>
        <dbReference type="ARBA" id="ARBA00022857"/>
    </source>
</evidence>
<dbReference type="InterPro" id="IPR050346">
    <property type="entry name" value="FMO-like"/>
</dbReference>
<dbReference type="InterPro" id="IPR000960">
    <property type="entry name" value="Flavin_mOase"/>
</dbReference>
<protein>
    <recommendedName>
        <fullName evidence="8">Flavin-containing monooxygenase</fullName>
    </recommendedName>
</protein>
<dbReference type="SUPFAM" id="SSF51905">
    <property type="entry name" value="FAD/NAD(P)-binding domain"/>
    <property type="match status" value="1"/>
</dbReference>
<dbReference type="InterPro" id="IPR036188">
    <property type="entry name" value="FAD/NAD-bd_sf"/>
</dbReference>
<dbReference type="GO" id="GO:0004499">
    <property type="term" value="F:N,N-dimethylaniline monooxygenase activity"/>
    <property type="evidence" value="ECO:0007669"/>
    <property type="project" value="InterPro"/>
</dbReference>
<dbReference type="Proteomes" id="UP000728032">
    <property type="component" value="Unassembled WGS sequence"/>
</dbReference>
<dbReference type="OrthoDB" id="6428144at2759"/>
<sequence length="127" mass="14478">MSAKRIGIIGAGISGIAGVKACREQGFTDIVVYERTDRICGLWRYSEDDVEGNAMIMKTLVCNTSKEMTAFSDMPVPQEYPNYMPNNYMAQYLESCADSIDFKSYVKFRHQVINCEKNVDYEETGKW</sequence>
<keyword evidence="7" id="KW-1185">Reference proteome</keyword>
<reference evidence="6" key="1">
    <citation type="submission" date="2020-11" db="EMBL/GenBank/DDBJ databases">
        <authorList>
            <person name="Tran Van P."/>
        </authorList>
    </citation>
    <scope>NUCLEOTIDE SEQUENCE</scope>
</reference>
<evidence type="ECO:0000256" key="1">
    <source>
        <dbReference type="ARBA" id="ARBA00009183"/>
    </source>
</evidence>
<dbReference type="EMBL" id="CAJPVJ010010190">
    <property type="protein sequence ID" value="CAG2173056.1"/>
    <property type="molecule type" value="Genomic_DNA"/>
</dbReference>
<evidence type="ECO:0008006" key="8">
    <source>
        <dbReference type="Google" id="ProtNLM"/>
    </source>
</evidence>
<proteinExistence type="inferred from homology"/>
<gene>
    <name evidence="6" type="ORF">ONB1V03_LOCUS12510</name>
</gene>
<keyword evidence="5" id="KW-0560">Oxidoreductase</keyword>
<organism evidence="6">
    <name type="scientific">Oppiella nova</name>
    <dbReference type="NCBI Taxonomy" id="334625"/>
    <lineage>
        <taxon>Eukaryota</taxon>
        <taxon>Metazoa</taxon>
        <taxon>Ecdysozoa</taxon>
        <taxon>Arthropoda</taxon>
        <taxon>Chelicerata</taxon>
        <taxon>Arachnida</taxon>
        <taxon>Acari</taxon>
        <taxon>Acariformes</taxon>
        <taxon>Sarcoptiformes</taxon>
        <taxon>Oribatida</taxon>
        <taxon>Brachypylina</taxon>
        <taxon>Oppioidea</taxon>
        <taxon>Oppiidae</taxon>
        <taxon>Oppiella</taxon>
    </lineage>
</organism>
<comment type="similarity">
    <text evidence="1">Belongs to the FMO family.</text>
</comment>
<name>A0A7R9M938_9ACAR</name>
<dbReference type="Pfam" id="PF00743">
    <property type="entry name" value="FMO-like"/>
    <property type="match status" value="1"/>
</dbReference>
<dbReference type="PRINTS" id="PR00370">
    <property type="entry name" value="FMOXYGENASE"/>
</dbReference>
<keyword evidence="2" id="KW-0285">Flavoprotein</keyword>
<evidence type="ECO:0000313" key="7">
    <source>
        <dbReference type="Proteomes" id="UP000728032"/>
    </source>
</evidence>
<keyword evidence="4" id="KW-0521">NADP</keyword>
<dbReference type="GO" id="GO:0050661">
    <property type="term" value="F:NADP binding"/>
    <property type="evidence" value="ECO:0007669"/>
    <property type="project" value="InterPro"/>
</dbReference>
<evidence type="ECO:0000256" key="5">
    <source>
        <dbReference type="ARBA" id="ARBA00023002"/>
    </source>
</evidence>
<dbReference type="Gene3D" id="3.50.50.60">
    <property type="entry name" value="FAD/NAD(P)-binding domain"/>
    <property type="match status" value="1"/>
</dbReference>
<dbReference type="EMBL" id="OC925015">
    <property type="protein sequence ID" value="CAD7655869.1"/>
    <property type="molecule type" value="Genomic_DNA"/>
</dbReference>
<dbReference type="AlphaFoldDB" id="A0A7R9M938"/>
<evidence type="ECO:0000313" key="6">
    <source>
        <dbReference type="EMBL" id="CAD7655869.1"/>
    </source>
</evidence>
<dbReference type="PANTHER" id="PTHR23023">
    <property type="entry name" value="DIMETHYLANILINE MONOOXYGENASE"/>
    <property type="match status" value="1"/>
</dbReference>
<dbReference type="GO" id="GO:0050660">
    <property type="term" value="F:flavin adenine dinucleotide binding"/>
    <property type="evidence" value="ECO:0007669"/>
    <property type="project" value="InterPro"/>
</dbReference>
<feature type="non-terminal residue" evidence="6">
    <location>
        <position position="127"/>
    </location>
</feature>